<organism evidence="2 3">
    <name type="scientific">Amphritea atlantica</name>
    <dbReference type="NCBI Taxonomy" id="355243"/>
    <lineage>
        <taxon>Bacteria</taxon>
        <taxon>Pseudomonadati</taxon>
        <taxon>Pseudomonadota</taxon>
        <taxon>Gammaproteobacteria</taxon>
        <taxon>Oceanospirillales</taxon>
        <taxon>Oceanospirillaceae</taxon>
        <taxon>Amphritea</taxon>
    </lineage>
</organism>
<dbReference type="RefSeq" id="WP_091357514.1">
    <property type="nucleotide sequence ID" value="NZ_AP025284.1"/>
</dbReference>
<reference evidence="3" key="1">
    <citation type="submission" date="2016-10" db="EMBL/GenBank/DDBJ databases">
        <authorList>
            <person name="Varghese N."/>
            <person name="Submissions S."/>
        </authorList>
    </citation>
    <scope>NUCLEOTIDE SEQUENCE [LARGE SCALE GENOMIC DNA]</scope>
    <source>
        <strain evidence="3">DSM 18887</strain>
    </source>
</reference>
<dbReference type="EMBL" id="FOGB01000005">
    <property type="protein sequence ID" value="SEQ60002.1"/>
    <property type="molecule type" value="Genomic_DNA"/>
</dbReference>
<sequence>MNRYGLAVVFILAALGVVPAYAGSVEQARVADVQMSEAQTNTVLQSRVRFVNSSTHNVYGHYNAGSDKGTVGVLTAGSSVVLDAVAFSPKVAVQVEFRCDKADQFSCANGRVDLTGLYPRGDYHSVTTVFTFVRMGEISLSFEVSDTDDDPAAHRQIMIGNISSQ</sequence>
<feature type="chain" id="PRO_5011452007" evidence="1">
    <location>
        <begin position="23"/>
        <end position="165"/>
    </location>
</feature>
<feature type="signal peptide" evidence="1">
    <location>
        <begin position="1"/>
        <end position="22"/>
    </location>
</feature>
<dbReference type="Proteomes" id="UP000198749">
    <property type="component" value="Unassembled WGS sequence"/>
</dbReference>
<dbReference type="AlphaFoldDB" id="A0A1H9HCH8"/>
<proteinExistence type="predicted"/>
<keyword evidence="3" id="KW-1185">Reference proteome</keyword>
<accession>A0A1H9HCH8</accession>
<evidence type="ECO:0000313" key="3">
    <source>
        <dbReference type="Proteomes" id="UP000198749"/>
    </source>
</evidence>
<protein>
    <submittedName>
        <fullName evidence="2">Uncharacterized protein</fullName>
    </submittedName>
</protein>
<evidence type="ECO:0000256" key="1">
    <source>
        <dbReference type="SAM" id="SignalP"/>
    </source>
</evidence>
<name>A0A1H9HCH8_9GAMM</name>
<gene>
    <name evidence="2" type="ORF">SAMN03080615_02070</name>
</gene>
<evidence type="ECO:0000313" key="2">
    <source>
        <dbReference type="EMBL" id="SEQ60002.1"/>
    </source>
</evidence>
<dbReference type="STRING" id="355243.SAMN03080615_02070"/>
<keyword evidence="1" id="KW-0732">Signal</keyword>